<keyword evidence="1" id="KW-0175">Coiled coil</keyword>
<feature type="coiled-coil region" evidence="1">
    <location>
        <begin position="193"/>
        <end position="220"/>
    </location>
</feature>
<dbReference type="KEGG" id="vg:18563448"/>
<dbReference type="EMBL" id="JN638751">
    <property type="protein sequence ID" value="AEO93492.1"/>
    <property type="molecule type" value="Genomic_DNA"/>
</dbReference>
<dbReference type="RefSeq" id="YP_009015536.1">
    <property type="nucleotide sequence ID" value="NC_023719.1"/>
</dbReference>
<sequence>MTRLLKLKKLASGKIELFHTTSSQVLQKIKESGSLLPSGETGVVSNGLESENIPVEERTPSGNLNGIYLGSNEDVLNYYREKVVDATQFDKNMPNVPVDLKIETDTSNLVPDYDDMVVLLNDPDDEEELESLFDDNTPRWQTSIDEIEQVVHEGPIPVSDITGVRFMDEYVVADDESYNLIRETLNFNTWLSFDQATSQLSELEDKVKNLELHVASSRLRRVKRG</sequence>
<keyword evidence="3" id="KW-1185">Reference proteome</keyword>
<evidence type="ECO:0000313" key="3">
    <source>
        <dbReference type="Proteomes" id="UP000009273"/>
    </source>
</evidence>
<protein>
    <submittedName>
        <fullName evidence="2">Gp233</fullName>
    </submittedName>
</protein>
<evidence type="ECO:0000256" key="1">
    <source>
        <dbReference type="SAM" id="Coils"/>
    </source>
</evidence>
<evidence type="ECO:0000313" key="2">
    <source>
        <dbReference type="EMBL" id="AEO93492.1"/>
    </source>
</evidence>
<accession>G3M9X4</accession>
<gene>
    <name evidence="2" type="primary">233</name>
    <name evidence="2" type="ORF">G_233</name>
</gene>
<organism evidence="2 3">
    <name type="scientific">Bacillus phage G</name>
    <dbReference type="NCBI Taxonomy" id="2884420"/>
    <lineage>
        <taxon>Viruses</taxon>
        <taxon>Duplodnaviria</taxon>
        <taxon>Heunggongvirae</taxon>
        <taxon>Uroviricota</taxon>
        <taxon>Caudoviricetes</taxon>
        <taxon>Donellivirus</taxon>
        <taxon>Donellivirus gee</taxon>
    </lineage>
</organism>
<reference evidence="2 3" key="1">
    <citation type="submission" date="2011-09" db="EMBL/GenBank/DDBJ databases">
        <authorList>
            <person name="Pope W.H."/>
            <person name="Pedulla M.L."/>
            <person name="Ford M.E."/>
            <person name="Peebles C.L."/>
            <person name="Hatfull G.H."/>
            <person name="Hendrix R.W."/>
        </authorList>
    </citation>
    <scope>NUCLEOTIDE SEQUENCE [LARGE SCALE GENOMIC DNA]</scope>
    <source>
        <strain evidence="2">G</strain>
    </source>
</reference>
<name>G3M9X4_9CAUD</name>
<dbReference type="Proteomes" id="UP000009273">
    <property type="component" value="Segment"/>
</dbReference>
<proteinExistence type="predicted"/>
<dbReference type="GeneID" id="18563448"/>